<keyword evidence="2" id="KW-0812">Transmembrane</keyword>
<protein>
    <submittedName>
        <fullName evidence="4">DUF2726 domain-containing protein</fullName>
    </submittedName>
</protein>
<evidence type="ECO:0000313" key="4">
    <source>
        <dbReference type="EMBL" id="MEO3693155.1"/>
    </source>
</evidence>
<dbReference type="EMBL" id="JBDPZD010000006">
    <property type="protein sequence ID" value="MEO3693155.1"/>
    <property type="molecule type" value="Genomic_DNA"/>
</dbReference>
<gene>
    <name evidence="4" type="ORF">ABDJ85_16915</name>
</gene>
<dbReference type="Pfam" id="PF10881">
    <property type="entry name" value="DUF2726"/>
    <property type="match status" value="1"/>
</dbReference>
<keyword evidence="2" id="KW-0472">Membrane</keyword>
<feature type="region of interest" description="Disordered" evidence="1">
    <location>
        <begin position="215"/>
        <end position="308"/>
    </location>
</feature>
<feature type="domain" description="DUF2726" evidence="3">
    <location>
        <begin position="49"/>
        <end position="159"/>
    </location>
</feature>
<dbReference type="InterPro" id="IPR024402">
    <property type="entry name" value="DUF2726"/>
</dbReference>
<proteinExistence type="predicted"/>
<accession>A0ABV0G615</accession>
<keyword evidence="2" id="KW-1133">Transmembrane helix</keyword>
<dbReference type="Proteomes" id="UP001495147">
    <property type="component" value="Unassembled WGS sequence"/>
</dbReference>
<feature type="transmembrane region" description="Helical" evidence="2">
    <location>
        <begin position="12"/>
        <end position="31"/>
    </location>
</feature>
<keyword evidence="5" id="KW-1185">Reference proteome</keyword>
<sequence>MTHMPEYAFSWIVVLSLAVIALSIALGWSLWRGRRMSAALPEELTLVTRPVFSSEERRLLRLLREALPHHVLLSRLPLERFCQPSETKQAPVWADVVEGLFVSFAICSANGRVLVAIDLDTDRGPSLQRQQLKHAALDACRVRYLRLAADQLPSVSELQALVPHGAGGAAPMAAPTMVSAPAVAMPPPAVEMPDVAPAPVMSPMPAVSTPYGSPFPYVGPERRSPRSRQDEPAPGRSWDDVPTLRSPWPAELPRPGSHPRTSPRRPAMRPRFGTQVPADEELSEDIAGIVVDEPESRPAHQASSRWRR</sequence>
<feature type="compositionally biased region" description="Basic and acidic residues" evidence="1">
    <location>
        <begin position="220"/>
        <end position="239"/>
    </location>
</feature>
<evidence type="ECO:0000313" key="5">
    <source>
        <dbReference type="Proteomes" id="UP001495147"/>
    </source>
</evidence>
<evidence type="ECO:0000256" key="1">
    <source>
        <dbReference type="SAM" id="MobiDB-lite"/>
    </source>
</evidence>
<comment type="caution">
    <text evidence="4">The sequence shown here is derived from an EMBL/GenBank/DDBJ whole genome shotgun (WGS) entry which is preliminary data.</text>
</comment>
<name>A0ABV0G615_9BURK</name>
<evidence type="ECO:0000256" key="2">
    <source>
        <dbReference type="SAM" id="Phobius"/>
    </source>
</evidence>
<reference evidence="4 5" key="1">
    <citation type="submission" date="2024-05" db="EMBL/GenBank/DDBJ databases">
        <title>Roseateles sp. DJS-2-20 16S ribosomal RNA gene Genome sequencing and assembly.</title>
        <authorList>
            <person name="Woo H."/>
        </authorList>
    </citation>
    <scope>NUCLEOTIDE SEQUENCE [LARGE SCALE GENOMIC DNA]</scope>
    <source>
        <strain evidence="4 5">DJS-2-20</strain>
    </source>
</reference>
<evidence type="ECO:0000259" key="3">
    <source>
        <dbReference type="Pfam" id="PF10881"/>
    </source>
</evidence>
<organism evidence="4 5">
    <name type="scientific">Roseateles paludis</name>
    <dbReference type="NCBI Taxonomy" id="3145238"/>
    <lineage>
        <taxon>Bacteria</taxon>
        <taxon>Pseudomonadati</taxon>
        <taxon>Pseudomonadota</taxon>
        <taxon>Betaproteobacteria</taxon>
        <taxon>Burkholderiales</taxon>
        <taxon>Sphaerotilaceae</taxon>
        <taxon>Roseateles</taxon>
    </lineage>
</organism>